<dbReference type="InterPro" id="IPR009305">
    <property type="entry name" value="Mpo1-like"/>
</dbReference>
<keyword evidence="1" id="KW-1133">Transmembrane helix</keyword>
<gene>
    <name evidence="2" type="ORF">CC117_17060</name>
</gene>
<dbReference type="EMBL" id="MBLM01000114">
    <property type="protein sequence ID" value="OHV36918.1"/>
    <property type="molecule type" value="Genomic_DNA"/>
</dbReference>
<sequence length="99" mass="10846">MAFYRSQHTTRGIRATHLFGIPGVVLSLPLLVARPRAGLPLFAMSWALQVAGHVVFEKNRPALTQGFWTYQLCGLAFWCEEAAELLRGQGLGGPARPTP</sequence>
<keyword evidence="3" id="KW-1185">Reference proteome</keyword>
<evidence type="ECO:0000256" key="1">
    <source>
        <dbReference type="SAM" id="Phobius"/>
    </source>
</evidence>
<comment type="caution">
    <text evidence="2">The sequence shown here is derived from an EMBL/GenBank/DDBJ whole genome shotgun (WGS) entry which is preliminary data.</text>
</comment>
<dbReference type="Pfam" id="PF06127">
    <property type="entry name" value="Mpo1-like"/>
    <property type="match status" value="1"/>
</dbReference>
<reference evidence="3" key="1">
    <citation type="submission" date="2016-07" db="EMBL/GenBank/DDBJ databases">
        <title>Sequence Frankia sp. strain CcI1.17.</title>
        <authorList>
            <person name="Ghodhbane-Gtari F."/>
            <person name="Swanson E."/>
            <person name="Gueddou A."/>
            <person name="Morris K."/>
            <person name="Hezbri K."/>
            <person name="Ktari A."/>
            <person name="Nouioui I."/>
            <person name="Abebe-Akele F."/>
            <person name="Simpson S."/>
            <person name="Thomas K."/>
            <person name="Gtari M."/>
            <person name="Tisa L.S."/>
            <person name="Hurst S."/>
        </authorList>
    </citation>
    <scope>NUCLEOTIDE SEQUENCE [LARGE SCALE GENOMIC DNA]</scope>
    <source>
        <strain evidence="3">Cc1.17</strain>
    </source>
</reference>
<name>A0A1S1QQB8_9ACTN</name>
<keyword evidence="1" id="KW-0812">Transmembrane</keyword>
<evidence type="ECO:0008006" key="4">
    <source>
        <dbReference type="Google" id="ProtNLM"/>
    </source>
</evidence>
<organism evidence="2 3">
    <name type="scientific">Parafrankia colletiae</name>
    <dbReference type="NCBI Taxonomy" id="573497"/>
    <lineage>
        <taxon>Bacteria</taxon>
        <taxon>Bacillati</taxon>
        <taxon>Actinomycetota</taxon>
        <taxon>Actinomycetes</taxon>
        <taxon>Frankiales</taxon>
        <taxon>Frankiaceae</taxon>
        <taxon>Parafrankia</taxon>
    </lineage>
</organism>
<evidence type="ECO:0000313" key="2">
    <source>
        <dbReference type="EMBL" id="OHV36918.1"/>
    </source>
</evidence>
<proteinExistence type="predicted"/>
<accession>A0A1S1QQB8</accession>
<protein>
    <recommendedName>
        <fullName evidence="4">DUF962 domain-containing protein</fullName>
    </recommendedName>
</protein>
<dbReference type="AlphaFoldDB" id="A0A1S1QQB8"/>
<keyword evidence="1" id="KW-0472">Membrane</keyword>
<feature type="transmembrane region" description="Helical" evidence="1">
    <location>
        <begin position="12"/>
        <end position="31"/>
    </location>
</feature>
<evidence type="ECO:0000313" key="3">
    <source>
        <dbReference type="Proteomes" id="UP000179627"/>
    </source>
</evidence>
<dbReference type="OrthoDB" id="4725947at2"/>
<dbReference type="Proteomes" id="UP000179627">
    <property type="component" value="Unassembled WGS sequence"/>
</dbReference>